<feature type="compositionally biased region" description="Basic residues" evidence="6">
    <location>
        <begin position="713"/>
        <end position="724"/>
    </location>
</feature>
<dbReference type="InterPro" id="IPR036885">
    <property type="entry name" value="SWIB_MDM2_dom_sf"/>
</dbReference>
<feature type="non-terminal residue" evidence="10">
    <location>
        <position position="1067"/>
    </location>
</feature>
<evidence type="ECO:0000256" key="1">
    <source>
        <dbReference type="ARBA" id="ARBA00022723"/>
    </source>
</evidence>
<dbReference type="SUPFAM" id="SSF47592">
    <property type="entry name" value="SWIB/MDM2 domain"/>
    <property type="match status" value="1"/>
</dbReference>
<evidence type="ECO:0000256" key="5">
    <source>
        <dbReference type="PROSITE-ProRule" id="PRU00146"/>
    </source>
</evidence>
<evidence type="ECO:0000313" key="10">
    <source>
        <dbReference type="EMBL" id="KAI3860622.1"/>
    </source>
</evidence>
<evidence type="ECO:0000313" key="11">
    <source>
        <dbReference type="Proteomes" id="UP001202328"/>
    </source>
</evidence>
<dbReference type="GO" id="GO:0003677">
    <property type="term" value="F:DNA binding"/>
    <property type="evidence" value="ECO:0007669"/>
    <property type="project" value="UniProtKB-KW"/>
</dbReference>
<gene>
    <name evidence="10" type="ORF">MKW98_017257</name>
</gene>
<dbReference type="InterPro" id="IPR019835">
    <property type="entry name" value="SWIB_domain"/>
</dbReference>
<dbReference type="FunFam" id="3.30.40.10:FF:000303">
    <property type="entry name" value="Zinc finger CCCH domain-containing protein 19"/>
    <property type="match status" value="1"/>
</dbReference>
<sequence>MDEEEESPGVSRVDDEQQSNKVLVVGEEEEKKLREEEIVVELPENPPQQFELLPQVNDTEMVVEKEEEEDSMVVSEMVDELVGENPPTLLLDKINNDNMNDDSKVVEFSSSQVGEITPPPQVDDSEVVEKLTPPGVQESVDSEIVENPPSEVVAQQLVDSEIVDKPPPEVIVQQLVDSEKVENPHPELVQQLVDSEKVENPLPEVVQELVDSEVVGSPSSKIIESSSHAVEEMVDSEIVENPTLCVEDMIEDSKSENPSRPLVVEDTVEDSDVVGKSSDAALNLTLVGKDMNDESQLIGNSEVVADKMGESQILESQVVEETGDTQILGNPPAVAEEIEVSKIAEDSVEINDMELVGGAGNVGEVDASTIIADSSVILVKDDSGLVGGSPVIPEEGNQEMKGGLPVTTSKEDSKLVGDSPVIPDKANSVIKVGAPVNTDMDTKFVGGSPVTVDIEDAKLVGGSPVILNMDDSELAGGSPVVEESVAEEATPLDEMDLEEMDIAEESGKGTPKRKRGRAAKAPAKPVTRKKIEEDVCFICFDGGNLVLCDRRGCPKAYHPACVNRDEAFFRTKGRWNCGWHICSNCEKAAQYMCFTCTYSLCKTCIKETDFSCVRGNKGFCQACVKTVMLVEKNEQGDYDDKNSWEFLFKDYWLDLKRNLSLTLEELTQARNSSKGCGVSARKEEFSDEIPNVNTDQRSNSDSGSERPKVAATPKKRKSKRKSKLSTKDDISGSDGHSMVGDNEWASKELLEFVAHMKNGNTSILSQFDVQALLLDYIKKNDLRDPRRKSQIVCDTRLKNLFGKERVGHFEMLKLLESHFLLNEDAQADDQEGNVDTEASQLDAEGNSEASTKAGTDKRRKRSKKSEKGPQSNVDDYAAIDVHNINLIYLKRNLMEDLLKDMDSFEDKVVGSFVRIRITGAGQKQDMYRLVQVVGIGKGKPYEIGKQKTDVMLEILNLNKTEEESIDRISSQDFSEDECKRLRQSIKCGLIGRLTVGDIQDKAIALQAARVNDWLEAEKLRLNHLRDRASDLGKRKEYPLLKSLAVWFIWHDNLMYHPVSYSIPGSRL</sequence>
<dbReference type="PROSITE" id="PS50016">
    <property type="entry name" value="ZF_PHD_2"/>
    <property type="match status" value="1"/>
</dbReference>
<dbReference type="PROSITE" id="PS01359">
    <property type="entry name" value="ZF_PHD_1"/>
    <property type="match status" value="1"/>
</dbReference>
<evidence type="ECO:0000256" key="3">
    <source>
        <dbReference type="ARBA" id="ARBA00022833"/>
    </source>
</evidence>
<dbReference type="InterPro" id="IPR003121">
    <property type="entry name" value="SWIB_MDM2_domain"/>
</dbReference>
<dbReference type="InterPro" id="IPR036128">
    <property type="entry name" value="Plus3-like_sf"/>
</dbReference>
<evidence type="ECO:0000256" key="4">
    <source>
        <dbReference type="ARBA" id="ARBA00023125"/>
    </source>
</evidence>
<dbReference type="GO" id="GO:0008270">
    <property type="term" value="F:zinc ion binding"/>
    <property type="evidence" value="ECO:0007669"/>
    <property type="project" value="UniProtKB-KW"/>
</dbReference>
<dbReference type="InterPro" id="IPR011011">
    <property type="entry name" value="Znf_FYVE_PHD"/>
</dbReference>
<dbReference type="Pfam" id="PF03126">
    <property type="entry name" value="Plus-3"/>
    <property type="match status" value="1"/>
</dbReference>
<keyword evidence="2 5" id="KW-0863">Zinc-finger</keyword>
<evidence type="ECO:0000256" key="6">
    <source>
        <dbReference type="SAM" id="MobiDB-lite"/>
    </source>
</evidence>
<dbReference type="Gene3D" id="3.30.40.10">
    <property type="entry name" value="Zinc/RING finger domain, C3HC4 (zinc finger)"/>
    <property type="match status" value="1"/>
</dbReference>
<dbReference type="AlphaFoldDB" id="A0AAD4X8R8"/>
<dbReference type="InterPro" id="IPR004343">
    <property type="entry name" value="Plus-3_dom"/>
</dbReference>
<feature type="region of interest" description="Disordered" evidence="6">
    <location>
        <begin position="827"/>
        <end position="872"/>
    </location>
</feature>
<keyword evidence="3" id="KW-0862">Zinc</keyword>
<feature type="region of interest" description="Disordered" evidence="6">
    <location>
        <begin position="394"/>
        <end position="417"/>
    </location>
</feature>
<dbReference type="SMART" id="SM00249">
    <property type="entry name" value="PHD"/>
    <property type="match status" value="1"/>
</dbReference>
<name>A0AAD4X8R8_9MAGN</name>
<feature type="region of interest" description="Disordered" evidence="6">
    <location>
        <begin position="1"/>
        <end position="30"/>
    </location>
</feature>
<comment type="caution">
    <text evidence="10">The sequence shown here is derived from an EMBL/GenBank/DDBJ whole genome shotgun (WGS) entry which is preliminary data.</text>
</comment>
<evidence type="ECO:0000259" key="7">
    <source>
        <dbReference type="PROSITE" id="PS50016"/>
    </source>
</evidence>
<feature type="domain" description="PHD-type" evidence="7">
    <location>
        <begin position="533"/>
        <end position="599"/>
    </location>
</feature>
<keyword evidence="4" id="KW-0238">DNA-binding</keyword>
<dbReference type="PROSITE" id="PS51360">
    <property type="entry name" value="PLUS3"/>
    <property type="match status" value="1"/>
</dbReference>
<dbReference type="PANTHER" id="PTHR46695">
    <property type="entry name" value="ZINC FINGER CCCH DOMAIN-CONTAINING PROTEIN 44-RELATED"/>
    <property type="match status" value="1"/>
</dbReference>
<dbReference type="InterPro" id="IPR001965">
    <property type="entry name" value="Znf_PHD"/>
</dbReference>
<evidence type="ECO:0000259" key="9">
    <source>
        <dbReference type="PROSITE" id="PS51925"/>
    </source>
</evidence>
<feature type="compositionally biased region" description="Polar residues" evidence="6">
    <location>
        <begin position="691"/>
        <end position="702"/>
    </location>
</feature>
<dbReference type="SUPFAM" id="SSF159042">
    <property type="entry name" value="Plus3-like"/>
    <property type="match status" value="1"/>
</dbReference>
<evidence type="ECO:0000259" key="8">
    <source>
        <dbReference type="PROSITE" id="PS51360"/>
    </source>
</evidence>
<dbReference type="SMART" id="SM00151">
    <property type="entry name" value="SWIB"/>
    <property type="match status" value="1"/>
</dbReference>
<dbReference type="PROSITE" id="PS51925">
    <property type="entry name" value="SWIB_MDM2"/>
    <property type="match status" value="1"/>
</dbReference>
<accession>A0AAD4X8R8</accession>
<dbReference type="Proteomes" id="UP001202328">
    <property type="component" value="Unassembled WGS sequence"/>
</dbReference>
<dbReference type="SUPFAM" id="SSF57903">
    <property type="entry name" value="FYVE/PHD zinc finger"/>
    <property type="match status" value="1"/>
</dbReference>
<keyword evidence="1" id="KW-0479">Metal-binding</keyword>
<dbReference type="InterPro" id="IPR013083">
    <property type="entry name" value="Znf_RING/FYVE/PHD"/>
</dbReference>
<protein>
    <submittedName>
        <fullName evidence="10">Uncharacterized protein</fullName>
    </submittedName>
</protein>
<keyword evidence="11" id="KW-1185">Reference proteome</keyword>
<feature type="region of interest" description="Disordered" evidence="6">
    <location>
        <begin position="677"/>
        <end position="739"/>
    </location>
</feature>
<dbReference type="Pfam" id="PF02201">
    <property type="entry name" value="SWIB"/>
    <property type="match status" value="1"/>
</dbReference>
<dbReference type="EMBL" id="JAJJMB010014398">
    <property type="protein sequence ID" value="KAI3860622.1"/>
    <property type="molecule type" value="Genomic_DNA"/>
</dbReference>
<dbReference type="PANTHER" id="PTHR46695:SF5">
    <property type="entry name" value="RNA POLYMERASE-ASSOCIATED PROTEIN RTF1 HOMOLOG"/>
    <property type="match status" value="1"/>
</dbReference>
<dbReference type="InterPro" id="IPR058668">
    <property type="entry name" value="NERD_dom"/>
</dbReference>
<feature type="domain" description="Plus3" evidence="8">
    <location>
        <begin position="878"/>
        <end position="1010"/>
    </location>
</feature>
<dbReference type="Gene3D" id="1.10.245.10">
    <property type="entry name" value="SWIB/MDM2 domain"/>
    <property type="match status" value="1"/>
</dbReference>
<dbReference type="SMART" id="SM00719">
    <property type="entry name" value="Plus3"/>
    <property type="match status" value="1"/>
</dbReference>
<evidence type="ECO:0000256" key="2">
    <source>
        <dbReference type="ARBA" id="ARBA00022771"/>
    </source>
</evidence>
<dbReference type="Pfam" id="PF25980">
    <property type="entry name" value="NERD_plant"/>
    <property type="match status" value="1"/>
</dbReference>
<dbReference type="InterPro" id="IPR019787">
    <property type="entry name" value="Znf_PHD-finger"/>
</dbReference>
<dbReference type="InterPro" id="IPR019786">
    <property type="entry name" value="Zinc_finger_PHD-type_CS"/>
</dbReference>
<feature type="domain" description="DM2" evidence="9">
    <location>
        <begin position="738"/>
        <end position="821"/>
    </location>
</feature>
<dbReference type="CDD" id="cd15568">
    <property type="entry name" value="PHD5_NSD"/>
    <property type="match status" value="1"/>
</dbReference>
<dbReference type="Gene3D" id="3.90.70.200">
    <property type="entry name" value="Plus-3 domain"/>
    <property type="match status" value="1"/>
</dbReference>
<reference evidence="10" key="1">
    <citation type="submission" date="2022-04" db="EMBL/GenBank/DDBJ databases">
        <title>A functionally conserved STORR gene fusion in Papaver species that diverged 16.8 million years ago.</title>
        <authorList>
            <person name="Catania T."/>
        </authorList>
    </citation>
    <scope>NUCLEOTIDE SEQUENCE</scope>
    <source>
        <strain evidence="10">S-188037</strain>
    </source>
</reference>
<proteinExistence type="predicted"/>
<dbReference type="CDD" id="cd10567">
    <property type="entry name" value="SWIB-MDM2_like"/>
    <property type="match status" value="1"/>
</dbReference>
<organism evidence="10 11">
    <name type="scientific">Papaver atlanticum</name>
    <dbReference type="NCBI Taxonomy" id="357466"/>
    <lineage>
        <taxon>Eukaryota</taxon>
        <taxon>Viridiplantae</taxon>
        <taxon>Streptophyta</taxon>
        <taxon>Embryophyta</taxon>
        <taxon>Tracheophyta</taxon>
        <taxon>Spermatophyta</taxon>
        <taxon>Magnoliopsida</taxon>
        <taxon>Ranunculales</taxon>
        <taxon>Papaveraceae</taxon>
        <taxon>Papaveroideae</taxon>
        <taxon>Papaver</taxon>
    </lineage>
</organism>